<evidence type="ECO:0000259" key="2">
    <source>
        <dbReference type="PROSITE" id="PS50879"/>
    </source>
</evidence>
<dbReference type="GO" id="GO:0003964">
    <property type="term" value="F:RNA-directed DNA polymerase activity"/>
    <property type="evidence" value="ECO:0007669"/>
    <property type="project" value="UniProtKB-KW"/>
</dbReference>
<dbReference type="PANTHER" id="PTHR48475:SF2">
    <property type="entry name" value="RIBONUCLEASE H"/>
    <property type="match status" value="1"/>
</dbReference>
<reference evidence="3" key="1">
    <citation type="journal article" date="2019" name="Sci. Rep.">
        <title>Draft genome of Tanacetum cinerariifolium, the natural source of mosquito coil.</title>
        <authorList>
            <person name="Yamashiro T."/>
            <person name="Shiraishi A."/>
            <person name="Satake H."/>
            <person name="Nakayama K."/>
        </authorList>
    </citation>
    <scope>NUCLEOTIDE SEQUENCE</scope>
</reference>
<dbReference type="Gene3D" id="3.30.70.270">
    <property type="match status" value="2"/>
</dbReference>
<dbReference type="InterPro" id="IPR043128">
    <property type="entry name" value="Rev_trsase/Diguanyl_cyclase"/>
</dbReference>
<gene>
    <name evidence="3" type="ORF">Tci_026294</name>
</gene>
<dbReference type="GO" id="GO:0003676">
    <property type="term" value="F:nucleic acid binding"/>
    <property type="evidence" value="ECO:0007669"/>
    <property type="project" value="InterPro"/>
</dbReference>
<feature type="domain" description="RNase H type-1" evidence="2">
    <location>
        <begin position="764"/>
        <end position="893"/>
    </location>
</feature>
<dbReference type="SUPFAM" id="SSF56672">
    <property type="entry name" value="DNA/RNA polymerases"/>
    <property type="match status" value="1"/>
</dbReference>
<dbReference type="Pfam" id="PF13456">
    <property type="entry name" value="RVT_3"/>
    <property type="match status" value="1"/>
</dbReference>
<dbReference type="InterPro" id="IPR002156">
    <property type="entry name" value="RNaseH_domain"/>
</dbReference>
<evidence type="ECO:0000313" key="3">
    <source>
        <dbReference type="EMBL" id="GEU54316.1"/>
    </source>
</evidence>
<keyword evidence="3" id="KW-0808">Transferase</keyword>
<feature type="region of interest" description="Disordered" evidence="1">
    <location>
        <begin position="252"/>
        <end position="315"/>
    </location>
</feature>
<accession>A0A6L2KYL7</accession>
<feature type="region of interest" description="Disordered" evidence="1">
    <location>
        <begin position="476"/>
        <end position="499"/>
    </location>
</feature>
<sequence length="1034" mass="118021">MEILPDPTSNKLLVAGNPVKEILLKLNLPDHKSILTDSQVTPTKHGRMTKPYSSPRFIANCFNAGHLKMEVKYENLPCEALHPSRRAFDKTRAENHPLNRGTPSTITGLCAKPRPILFLQLQIDGKGSRLFKAWQLNIYKKNSSISSKPDRAYICRISGAILPTTTTMFIATTFENTPLAYRASTSTKPNPVISPAFVEANYETLESLLRDRRRQMRNNNLRTKLEYFNEDYDEEREMEPRLGPARAVTPPLRAASPRVRRRRERVVGFEETQNRGESRVKRNNEGGRPLEEAPRGNGSQNANLPPLLASHIGRSENGQPLQSFLTSAYGGQALSNNIGGISLLTDYPLPDGLKMPSHIGSYDRKGDLDNFLHLFKGAIRKQKCLMPVACHMFTYTLKYSARIWWSSQKAGRVLDYKDLKAKFQSHFSQQNKFTKTRLAVHNTKQRENKNLPLTYKGLMEKTYTWVEAKEVATNGVSSDRRDSFERPKKSSWDNNRGQKNKDRGGVFCYGKMPFGLKNARATYQRLVDKVFSKQIRRNLESYVDDMVIKSISEEGMLSDIQETFERFRSINMKLNLKKCSFSVEEGSFLRHLIIKQGIKANPLKIKAVIELEQPRALKDIQSLNGKPAALSRFLSKRAERSLPFFKVLKGCKGKKKIHWTDEADKAFKEIKKFVQDFPTLTAPRAGETLIMHLAASKESINAALFAKEVKGRSPSISKKASKILSSSHDNGSHRDERETLADFLPEIPFDDNEKRVKEKEVSDPSNEWKLYTDGASSFDGAGAKLMLIDLTGKEYTYALRFKFERTNNEAEYEALLAGLRIAHEMKITKVAIFLDSQLVVNQIKGTYAVKQMSIKSYLQKVKTALKGFEGYTVVHVRRNQNKKADVLIKLALMTFEHLTKVVLVEVLAKRSIEENEVLKVEIEEKRSWMSPIQEYLLSCLLPEDTKEARKISIQVPHYKLIRSNLYKRSFFTPWLRCIARPQTNKIIKEIHEGSCGFNVEPRSMVVRITKQGYYWPSMHMEAAKIIQDCNKCKE</sequence>
<evidence type="ECO:0000256" key="1">
    <source>
        <dbReference type="SAM" id="MobiDB-lite"/>
    </source>
</evidence>
<organism evidence="3">
    <name type="scientific">Tanacetum cinerariifolium</name>
    <name type="common">Dalmatian daisy</name>
    <name type="synonym">Chrysanthemum cinerariifolium</name>
    <dbReference type="NCBI Taxonomy" id="118510"/>
    <lineage>
        <taxon>Eukaryota</taxon>
        <taxon>Viridiplantae</taxon>
        <taxon>Streptophyta</taxon>
        <taxon>Embryophyta</taxon>
        <taxon>Tracheophyta</taxon>
        <taxon>Spermatophyta</taxon>
        <taxon>Magnoliopsida</taxon>
        <taxon>eudicotyledons</taxon>
        <taxon>Gunneridae</taxon>
        <taxon>Pentapetalae</taxon>
        <taxon>asterids</taxon>
        <taxon>campanulids</taxon>
        <taxon>Asterales</taxon>
        <taxon>Asteraceae</taxon>
        <taxon>Asteroideae</taxon>
        <taxon>Anthemideae</taxon>
        <taxon>Anthemidinae</taxon>
        <taxon>Tanacetum</taxon>
    </lineage>
</organism>
<comment type="caution">
    <text evidence="3">The sequence shown here is derived from an EMBL/GenBank/DDBJ whole genome shotgun (WGS) entry which is preliminary data.</text>
</comment>
<protein>
    <submittedName>
        <fullName evidence="3">Reverse transcriptase domain-containing protein</fullName>
    </submittedName>
</protein>
<dbReference type="InterPro" id="IPR036397">
    <property type="entry name" value="RNaseH_sf"/>
</dbReference>
<dbReference type="GO" id="GO:0004523">
    <property type="term" value="F:RNA-DNA hybrid ribonuclease activity"/>
    <property type="evidence" value="ECO:0007669"/>
    <property type="project" value="InterPro"/>
</dbReference>
<name>A0A6L2KYL7_TANCI</name>
<dbReference type="SUPFAM" id="SSF53098">
    <property type="entry name" value="Ribonuclease H-like"/>
    <property type="match status" value="1"/>
</dbReference>
<proteinExistence type="predicted"/>
<dbReference type="CDD" id="cd01647">
    <property type="entry name" value="RT_LTR"/>
    <property type="match status" value="1"/>
</dbReference>
<feature type="compositionally biased region" description="Basic and acidic residues" evidence="1">
    <location>
        <begin position="265"/>
        <end position="294"/>
    </location>
</feature>
<dbReference type="Gene3D" id="1.10.340.70">
    <property type="match status" value="1"/>
</dbReference>
<dbReference type="PANTHER" id="PTHR48475">
    <property type="entry name" value="RIBONUCLEASE H"/>
    <property type="match status" value="1"/>
</dbReference>
<keyword evidence="3" id="KW-0695">RNA-directed DNA polymerase</keyword>
<dbReference type="InterPro" id="IPR043502">
    <property type="entry name" value="DNA/RNA_pol_sf"/>
</dbReference>
<dbReference type="InterPro" id="IPR012337">
    <property type="entry name" value="RNaseH-like_sf"/>
</dbReference>
<dbReference type="CDD" id="cd09279">
    <property type="entry name" value="RNase_HI_like"/>
    <property type="match status" value="1"/>
</dbReference>
<dbReference type="Gene3D" id="3.30.420.10">
    <property type="entry name" value="Ribonuclease H-like superfamily/Ribonuclease H"/>
    <property type="match status" value="1"/>
</dbReference>
<feature type="compositionally biased region" description="Basic and acidic residues" evidence="1">
    <location>
        <begin position="478"/>
        <end position="491"/>
    </location>
</feature>
<dbReference type="AlphaFoldDB" id="A0A6L2KYL7"/>
<keyword evidence="3" id="KW-0548">Nucleotidyltransferase</keyword>
<dbReference type="Pfam" id="PF00078">
    <property type="entry name" value="RVT_1"/>
    <property type="match status" value="1"/>
</dbReference>
<dbReference type="EMBL" id="BKCJ010003312">
    <property type="protein sequence ID" value="GEU54316.1"/>
    <property type="molecule type" value="Genomic_DNA"/>
</dbReference>
<dbReference type="PROSITE" id="PS50879">
    <property type="entry name" value="RNASE_H_1"/>
    <property type="match status" value="1"/>
</dbReference>
<dbReference type="InterPro" id="IPR000477">
    <property type="entry name" value="RT_dom"/>
</dbReference>